<proteinExistence type="predicted"/>
<dbReference type="Pfam" id="PF20472">
    <property type="entry name" value="PDDEXK_11"/>
    <property type="match status" value="1"/>
</dbReference>
<dbReference type="RefSeq" id="WP_079797593.1">
    <property type="nucleotide sequence ID" value="NZ_CP079839.1"/>
</dbReference>
<reference evidence="2" key="1">
    <citation type="submission" date="2021-07" db="EMBL/GenBank/DDBJ databases">
        <title>Whole-Genome Sequences of non-enterica strains of Salmonella enterica isolated from poultry houses.</title>
        <authorList>
            <person name="Lamas A."/>
            <person name="Regal P."/>
            <person name="Miranda J.M."/>
            <person name="Vazquez B."/>
            <person name="Cepeda A."/>
            <person name="Franco C.M."/>
        </authorList>
    </citation>
    <scope>NUCLEOTIDE SEQUENCE</scope>
    <source>
        <strain evidence="2">LHICA_E3</strain>
    </source>
</reference>
<dbReference type="InterPro" id="IPR046821">
    <property type="entry name" value="PDDEXK_11"/>
</dbReference>
<protein>
    <recommendedName>
        <fullName evidence="1">PD-(D/E)XK nuclease domain-containing protein</fullName>
    </recommendedName>
</protein>
<sequence length="133" mass="14850">MSRAELLRDIEAIVSGAGFELNSSEAPMTYKKNTSYPRLIEGKNETAHFLLFTSSGSIQITAKWQEVNGTAIEKLGHTALDAQNTRHQHYFVVCGGNKLVTRAINYLNAQQHLAPRLRAMEVRQLEPVLEAIL</sequence>
<evidence type="ECO:0000313" key="2">
    <source>
        <dbReference type="EMBL" id="QXX12300.1"/>
    </source>
</evidence>
<dbReference type="EMBL" id="CP079839">
    <property type="protein sequence ID" value="QXX12300.1"/>
    <property type="molecule type" value="Genomic_DNA"/>
</dbReference>
<name>A0A8F7U9F9_SALER</name>
<feature type="domain" description="PD-(D/E)XK nuclease" evidence="1">
    <location>
        <begin position="9"/>
        <end position="129"/>
    </location>
</feature>
<gene>
    <name evidence="2" type="ORF">JMJ87_02830</name>
</gene>
<dbReference type="AlphaFoldDB" id="A0A8F7U9F9"/>
<organism evidence="2">
    <name type="scientific">Salmonella enterica</name>
    <name type="common">Salmonella choleraesuis</name>
    <dbReference type="NCBI Taxonomy" id="28901"/>
    <lineage>
        <taxon>Bacteria</taxon>
        <taxon>Pseudomonadati</taxon>
        <taxon>Pseudomonadota</taxon>
        <taxon>Gammaproteobacteria</taxon>
        <taxon>Enterobacterales</taxon>
        <taxon>Enterobacteriaceae</taxon>
        <taxon>Salmonella</taxon>
    </lineage>
</organism>
<evidence type="ECO:0000259" key="1">
    <source>
        <dbReference type="Pfam" id="PF20472"/>
    </source>
</evidence>
<accession>A0A8F7U9F9</accession>